<evidence type="ECO:0000313" key="3">
    <source>
        <dbReference type="Proteomes" id="UP000001194"/>
    </source>
</evidence>
<proteinExistence type="predicted"/>
<organism evidence="3">
    <name type="scientific">Laccaria bicolor (strain S238N-H82 / ATCC MYA-4686)</name>
    <name type="common">Bicoloured deceiver</name>
    <name type="synonym">Laccaria laccata var. bicolor</name>
    <dbReference type="NCBI Taxonomy" id="486041"/>
    <lineage>
        <taxon>Eukaryota</taxon>
        <taxon>Fungi</taxon>
        <taxon>Dikarya</taxon>
        <taxon>Basidiomycota</taxon>
        <taxon>Agaricomycotina</taxon>
        <taxon>Agaricomycetes</taxon>
        <taxon>Agaricomycetidae</taxon>
        <taxon>Agaricales</taxon>
        <taxon>Agaricineae</taxon>
        <taxon>Hydnangiaceae</taxon>
        <taxon>Laccaria</taxon>
    </lineage>
</organism>
<protein>
    <submittedName>
        <fullName evidence="2">Predicted protein</fullName>
    </submittedName>
</protein>
<dbReference type="RefSeq" id="XP_001883231.1">
    <property type="nucleotide sequence ID" value="XM_001883196.1"/>
</dbReference>
<sequence length="273" mass="30138">MAYVFEDCVDRKVVNADRSPHWAKKVMGVHPGHDHVDTLPGGRLIAGAGLDNSERPRLELLYYLQPKIPEAGCSMLPHVVSALEFAICCRGIAAVTYPWKALVIRPGCRVTDSRRPIILTSRHSNHSGTSTFFQRESPLLLTTSHKPPNPRHFRPNGDDSYGPRLGDLPPFRNSDYFLVSTPVDVDDLVFWKRKTRTMANVRHVGNTSSPSTVIVQYVASRASVLRPNLAAAAEAEDRLHAPSDSGCPFPSLTSFYNHGFGAFHAVLFDLGAQ</sequence>
<dbReference type="AlphaFoldDB" id="B0DH34"/>
<evidence type="ECO:0000256" key="1">
    <source>
        <dbReference type="SAM" id="MobiDB-lite"/>
    </source>
</evidence>
<accession>B0DH34</accession>
<dbReference type="GeneID" id="6078938"/>
<keyword evidence="3" id="KW-1185">Reference proteome</keyword>
<reference evidence="2 3" key="1">
    <citation type="journal article" date="2008" name="Nature">
        <title>The genome of Laccaria bicolor provides insights into mycorrhizal symbiosis.</title>
        <authorList>
            <person name="Martin F."/>
            <person name="Aerts A."/>
            <person name="Ahren D."/>
            <person name="Brun A."/>
            <person name="Danchin E.G.J."/>
            <person name="Duchaussoy F."/>
            <person name="Gibon J."/>
            <person name="Kohler A."/>
            <person name="Lindquist E."/>
            <person name="Pereda V."/>
            <person name="Salamov A."/>
            <person name="Shapiro H.J."/>
            <person name="Wuyts J."/>
            <person name="Blaudez D."/>
            <person name="Buee M."/>
            <person name="Brokstein P."/>
            <person name="Canbaeck B."/>
            <person name="Cohen D."/>
            <person name="Courty P.E."/>
            <person name="Coutinho P.M."/>
            <person name="Delaruelle C."/>
            <person name="Detter J.C."/>
            <person name="Deveau A."/>
            <person name="DiFazio S."/>
            <person name="Duplessis S."/>
            <person name="Fraissinet-Tachet L."/>
            <person name="Lucic E."/>
            <person name="Frey-Klett P."/>
            <person name="Fourrey C."/>
            <person name="Feussner I."/>
            <person name="Gay G."/>
            <person name="Grimwood J."/>
            <person name="Hoegger P.J."/>
            <person name="Jain P."/>
            <person name="Kilaru S."/>
            <person name="Labbe J."/>
            <person name="Lin Y.C."/>
            <person name="Legue V."/>
            <person name="Le Tacon F."/>
            <person name="Marmeisse R."/>
            <person name="Melayah D."/>
            <person name="Montanini B."/>
            <person name="Muratet M."/>
            <person name="Nehls U."/>
            <person name="Niculita-Hirzel H."/>
            <person name="Oudot-Le Secq M.P."/>
            <person name="Peter M."/>
            <person name="Quesneville H."/>
            <person name="Rajashekar B."/>
            <person name="Reich M."/>
            <person name="Rouhier N."/>
            <person name="Schmutz J."/>
            <person name="Yin T."/>
            <person name="Chalot M."/>
            <person name="Henrissat B."/>
            <person name="Kuees U."/>
            <person name="Lucas S."/>
            <person name="Van de Peer Y."/>
            <person name="Podila G.K."/>
            <person name="Polle A."/>
            <person name="Pukkila P.J."/>
            <person name="Richardson P.M."/>
            <person name="Rouze P."/>
            <person name="Sanders I.R."/>
            <person name="Stajich J.E."/>
            <person name="Tunlid A."/>
            <person name="Tuskan G."/>
            <person name="Grigoriev I.V."/>
        </authorList>
    </citation>
    <scope>NUCLEOTIDE SEQUENCE [LARGE SCALE GENOMIC DNA]</scope>
    <source>
        <strain evidence="3">S238N-H82 / ATCC MYA-4686</strain>
    </source>
</reference>
<dbReference type="InParanoid" id="B0DH34"/>
<gene>
    <name evidence="2" type="ORF">LACBIDRAFT_329102</name>
</gene>
<feature type="region of interest" description="Disordered" evidence="1">
    <location>
        <begin position="141"/>
        <end position="160"/>
    </location>
</feature>
<name>B0DH34_LACBS</name>
<dbReference type="Proteomes" id="UP000001194">
    <property type="component" value="Unassembled WGS sequence"/>
</dbReference>
<dbReference type="EMBL" id="DS547110">
    <property type="protein sequence ID" value="EDR05943.1"/>
    <property type="molecule type" value="Genomic_DNA"/>
</dbReference>
<dbReference type="HOGENOM" id="CLU_1019657_0_0_1"/>
<evidence type="ECO:0000313" key="2">
    <source>
        <dbReference type="EMBL" id="EDR05943.1"/>
    </source>
</evidence>
<dbReference type="KEGG" id="lbc:LACBIDRAFT_329102"/>